<organism evidence="1 2">
    <name type="scientific">Lithohypha guttulata</name>
    <dbReference type="NCBI Taxonomy" id="1690604"/>
    <lineage>
        <taxon>Eukaryota</taxon>
        <taxon>Fungi</taxon>
        <taxon>Dikarya</taxon>
        <taxon>Ascomycota</taxon>
        <taxon>Pezizomycotina</taxon>
        <taxon>Eurotiomycetes</taxon>
        <taxon>Chaetothyriomycetidae</taxon>
        <taxon>Chaetothyriales</taxon>
        <taxon>Trichomeriaceae</taxon>
        <taxon>Lithohypha</taxon>
    </lineage>
</organism>
<sequence length="257" mass="28234">MDGVILDSPTYKDKFILIMEASNQISNISILITEARSEHHDSNEGLPSALNAILQRRRAPREYGLRATQRAILSSLTASGQLPASSIIDDIATDSGKMGYDTLCTLHERDYLRLDKDGKIVAAYPFSIRPTHHRIELENGVTVFAMCAIDALGIPPMVNGDATIYSSTDSGDKIRVTFRQQQVSWNPPEAVVLLGRESSTGAAADVCCQHVNFFVSRIVAESWAKAHPKIDQTIVDQERAVQIGARIFGNLLQQESP</sequence>
<accession>A0ABR0JUX9</accession>
<dbReference type="Proteomes" id="UP001345013">
    <property type="component" value="Unassembled WGS sequence"/>
</dbReference>
<name>A0ABR0JUX9_9EURO</name>
<keyword evidence="2" id="KW-1185">Reference proteome</keyword>
<evidence type="ECO:0000313" key="2">
    <source>
        <dbReference type="Proteomes" id="UP001345013"/>
    </source>
</evidence>
<gene>
    <name evidence="1" type="ORF">LTR24_010130</name>
</gene>
<reference evidence="1 2" key="1">
    <citation type="submission" date="2023-08" db="EMBL/GenBank/DDBJ databases">
        <title>Black Yeasts Isolated from many extreme environments.</title>
        <authorList>
            <person name="Coleine C."/>
            <person name="Stajich J.E."/>
            <person name="Selbmann L."/>
        </authorList>
    </citation>
    <scope>NUCLEOTIDE SEQUENCE [LARGE SCALE GENOMIC DNA]</scope>
    <source>
        <strain evidence="1 2">CCFEE 5885</strain>
    </source>
</reference>
<dbReference type="Gene3D" id="3.30.450.410">
    <property type="match status" value="1"/>
</dbReference>
<comment type="caution">
    <text evidence="1">The sequence shown here is derived from an EMBL/GenBank/DDBJ whole genome shotgun (WGS) entry which is preliminary data.</text>
</comment>
<dbReference type="InterPro" id="IPR004927">
    <property type="entry name" value="MerB"/>
</dbReference>
<evidence type="ECO:0000313" key="1">
    <source>
        <dbReference type="EMBL" id="KAK5074543.1"/>
    </source>
</evidence>
<evidence type="ECO:0008006" key="3">
    <source>
        <dbReference type="Google" id="ProtNLM"/>
    </source>
</evidence>
<dbReference type="EMBL" id="JAVRRG010000278">
    <property type="protein sequence ID" value="KAK5074543.1"/>
    <property type="molecule type" value="Genomic_DNA"/>
</dbReference>
<dbReference type="Pfam" id="PF03243">
    <property type="entry name" value="MerB"/>
    <property type="match status" value="1"/>
</dbReference>
<dbReference type="SUPFAM" id="SSF160387">
    <property type="entry name" value="NosL/MerB-like"/>
    <property type="match status" value="1"/>
</dbReference>
<protein>
    <recommendedName>
        <fullName evidence="3">Alkylmercury lyase</fullName>
    </recommendedName>
</protein>
<proteinExistence type="predicted"/>
<dbReference type="InterPro" id="IPR053717">
    <property type="entry name" value="MerB_lyase_sf"/>
</dbReference>